<evidence type="ECO:0000256" key="1">
    <source>
        <dbReference type="SAM" id="Phobius"/>
    </source>
</evidence>
<dbReference type="Pfam" id="PF00990">
    <property type="entry name" value="GGDEF"/>
    <property type="match status" value="1"/>
</dbReference>
<dbReference type="PANTHER" id="PTHR44757">
    <property type="entry name" value="DIGUANYLATE CYCLASE DGCP"/>
    <property type="match status" value="1"/>
</dbReference>
<dbReference type="CDD" id="cd01949">
    <property type="entry name" value="GGDEF"/>
    <property type="match status" value="1"/>
</dbReference>
<reference evidence="3 4" key="1">
    <citation type="submission" date="2017-06" db="EMBL/GenBank/DDBJ databases">
        <title>Complete genome sequence of Paenibacillus odorifer CBA7130.</title>
        <authorList>
            <person name="Nam Y.-D."/>
            <person name="Kang J."/>
            <person name="Chung W.-H."/>
        </authorList>
    </citation>
    <scope>NUCLEOTIDE SEQUENCE [LARGE SCALE GENOMIC DNA]</scope>
    <source>
        <strain evidence="3 4">CBA7130</strain>
    </source>
</reference>
<keyword evidence="1" id="KW-0812">Transmembrane</keyword>
<feature type="domain" description="GGDEF" evidence="2">
    <location>
        <begin position="140"/>
        <end position="272"/>
    </location>
</feature>
<dbReference type="SUPFAM" id="SSF55073">
    <property type="entry name" value="Nucleotide cyclase"/>
    <property type="match status" value="1"/>
</dbReference>
<dbReference type="Gene3D" id="3.30.70.270">
    <property type="match status" value="1"/>
</dbReference>
<keyword evidence="1" id="KW-0472">Membrane</keyword>
<dbReference type="EMBL" id="CP021965">
    <property type="protein sequence ID" value="AWV32073.1"/>
    <property type="molecule type" value="Genomic_DNA"/>
</dbReference>
<dbReference type="PROSITE" id="PS50887">
    <property type="entry name" value="GGDEF"/>
    <property type="match status" value="1"/>
</dbReference>
<dbReference type="InterPro" id="IPR052155">
    <property type="entry name" value="Biofilm_reg_signaling"/>
</dbReference>
<organism evidence="3 4">
    <name type="scientific">Paenibacillus odorifer</name>
    <dbReference type="NCBI Taxonomy" id="189426"/>
    <lineage>
        <taxon>Bacteria</taxon>
        <taxon>Bacillati</taxon>
        <taxon>Bacillota</taxon>
        <taxon>Bacilli</taxon>
        <taxon>Bacillales</taxon>
        <taxon>Paenibacillaceae</taxon>
        <taxon>Paenibacillus</taxon>
    </lineage>
</organism>
<dbReference type="InterPro" id="IPR000160">
    <property type="entry name" value="GGDEF_dom"/>
</dbReference>
<dbReference type="AlphaFoldDB" id="A0AAD0KJN1"/>
<proteinExistence type="predicted"/>
<evidence type="ECO:0000259" key="2">
    <source>
        <dbReference type="PROSITE" id="PS50887"/>
    </source>
</evidence>
<evidence type="ECO:0000313" key="4">
    <source>
        <dbReference type="Proteomes" id="UP000249163"/>
    </source>
</evidence>
<feature type="transmembrane region" description="Helical" evidence="1">
    <location>
        <begin position="85"/>
        <end position="105"/>
    </location>
</feature>
<feature type="transmembrane region" description="Helical" evidence="1">
    <location>
        <begin position="12"/>
        <end position="33"/>
    </location>
</feature>
<dbReference type="PANTHER" id="PTHR44757:SF2">
    <property type="entry name" value="BIOFILM ARCHITECTURE MAINTENANCE PROTEIN MBAA"/>
    <property type="match status" value="1"/>
</dbReference>
<feature type="transmembrane region" description="Helical" evidence="1">
    <location>
        <begin position="45"/>
        <end position="65"/>
    </location>
</feature>
<name>A0AAD0KJN1_9BACL</name>
<keyword evidence="1" id="KW-1133">Transmembrane helix</keyword>
<sequence>MCELKVVEVQIYLQTLMSIIIAGVVGYLVLRFYRDVASKEPKQRAVYTGLSIITIVVGLWAMHQLGKKSLEETIEVNGGIFTPLLIYALTIAVLMFLLTRLNLVLAEREQLKELAYKDGLTGLLNKNGMDHFWDRCKVNEQLAVLFMDLNRFKSINDSLGHHVGDLLLQEVGGRLSQFSSKRKRHIFRIGGDEFVIVAKGCNQKEAEQLAVQILEKTTRHYQLGEHNLFVSASIGISISHGKVDHFRLLHEADTAMYTAKQLGTGRYSVYKN</sequence>
<protein>
    <recommendedName>
        <fullName evidence="2">GGDEF domain-containing protein</fullName>
    </recommendedName>
</protein>
<gene>
    <name evidence="3" type="ORF">CD191_05260</name>
</gene>
<dbReference type="Proteomes" id="UP000249163">
    <property type="component" value="Chromosome"/>
</dbReference>
<accession>A0AAD0KJN1</accession>
<dbReference type="SMART" id="SM00267">
    <property type="entry name" value="GGDEF"/>
    <property type="match status" value="1"/>
</dbReference>
<dbReference type="InterPro" id="IPR029787">
    <property type="entry name" value="Nucleotide_cyclase"/>
</dbReference>
<evidence type="ECO:0000313" key="3">
    <source>
        <dbReference type="EMBL" id="AWV32073.1"/>
    </source>
</evidence>
<dbReference type="NCBIfam" id="TIGR00254">
    <property type="entry name" value="GGDEF"/>
    <property type="match status" value="1"/>
</dbReference>
<dbReference type="RefSeq" id="WP_081387703.1">
    <property type="nucleotide sequence ID" value="NZ_LR698998.1"/>
</dbReference>
<dbReference type="InterPro" id="IPR043128">
    <property type="entry name" value="Rev_trsase/Diguanyl_cyclase"/>
</dbReference>